<accession>A0A6J4TDJ3</accession>
<proteinExistence type="predicted"/>
<dbReference type="EMBL" id="CADCVN010001127">
    <property type="protein sequence ID" value="CAA9519905.1"/>
    <property type="molecule type" value="Genomic_DNA"/>
</dbReference>
<evidence type="ECO:0000313" key="1">
    <source>
        <dbReference type="EMBL" id="CAA9519905.1"/>
    </source>
</evidence>
<dbReference type="AlphaFoldDB" id="A0A6J4TDJ3"/>
<name>A0A6J4TDJ3_9BACT</name>
<protein>
    <submittedName>
        <fullName evidence="1">Uncharacterized protein</fullName>
    </submittedName>
</protein>
<reference evidence="1" key="1">
    <citation type="submission" date="2020-02" db="EMBL/GenBank/DDBJ databases">
        <authorList>
            <person name="Meier V. D."/>
        </authorList>
    </citation>
    <scope>NUCLEOTIDE SEQUENCE</scope>
    <source>
        <strain evidence="1">AVDCRST_MAG96</strain>
    </source>
</reference>
<sequence length="50" mass="6146">MIINHFLLVFSFFGFRLAIKLEHLQQIWLIMCEVKMKNEMSQKKLFESWV</sequence>
<gene>
    <name evidence="1" type="ORF">AVDCRST_MAG96-2869</name>
</gene>
<organism evidence="1">
    <name type="scientific">uncultured Segetibacter sp</name>
    <dbReference type="NCBI Taxonomy" id="481133"/>
    <lineage>
        <taxon>Bacteria</taxon>
        <taxon>Pseudomonadati</taxon>
        <taxon>Bacteroidota</taxon>
        <taxon>Chitinophagia</taxon>
        <taxon>Chitinophagales</taxon>
        <taxon>Chitinophagaceae</taxon>
        <taxon>Segetibacter</taxon>
        <taxon>environmental samples</taxon>
    </lineage>
</organism>